<dbReference type="Proteomes" id="UP000317716">
    <property type="component" value="Unassembled WGS sequence"/>
</dbReference>
<dbReference type="Gene3D" id="1.10.760.10">
    <property type="entry name" value="Cytochrome c-like domain"/>
    <property type="match status" value="1"/>
</dbReference>
<dbReference type="GO" id="GO:0009055">
    <property type="term" value="F:electron transfer activity"/>
    <property type="evidence" value="ECO:0007669"/>
    <property type="project" value="InterPro"/>
</dbReference>
<feature type="chain" id="PRO_5022011750" description="Quinohemoprotein amine dehydrogenase alpha subunit haem binding domain-containing protein" evidence="2">
    <location>
        <begin position="23"/>
        <end position="175"/>
    </location>
</feature>
<dbReference type="EMBL" id="VBOS01000053">
    <property type="protein sequence ID" value="TMQ59244.1"/>
    <property type="molecule type" value="Genomic_DNA"/>
</dbReference>
<reference evidence="3 4" key="1">
    <citation type="journal article" date="2019" name="Nat. Microbiol.">
        <title>Mediterranean grassland soil C-N compound turnover is dependent on rainfall and depth, and is mediated by genomically divergent microorganisms.</title>
        <authorList>
            <person name="Diamond S."/>
            <person name="Andeer P.F."/>
            <person name="Li Z."/>
            <person name="Crits-Christoph A."/>
            <person name="Burstein D."/>
            <person name="Anantharaman K."/>
            <person name="Lane K.R."/>
            <person name="Thomas B.C."/>
            <person name="Pan C."/>
            <person name="Northen T.R."/>
            <person name="Banfield J.F."/>
        </authorList>
    </citation>
    <scope>NUCLEOTIDE SEQUENCE [LARGE SCALE GENOMIC DNA]</scope>
    <source>
        <strain evidence="3">WS_2</strain>
    </source>
</reference>
<dbReference type="InterPro" id="IPR036909">
    <property type="entry name" value="Cyt_c-like_dom_sf"/>
</dbReference>
<feature type="region of interest" description="Disordered" evidence="1">
    <location>
        <begin position="154"/>
        <end position="175"/>
    </location>
</feature>
<evidence type="ECO:0000256" key="2">
    <source>
        <dbReference type="SAM" id="SignalP"/>
    </source>
</evidence>
<gene>
    <name evidence="3" type="ORF">E6K72_01780</name>
</gene>
<name>A0A538T6X4_UNCEI</name>
<protein>
    <recommendedName>
        <fullName evidence="5">Quinohemoprotein amine dehydrogenase alpha subunit haem binding domain-containing protein</fullName>
    </recommendedName>
</protein>
<sequence length="175" mass="17816">MSARRLLALGLTCAALAGAGLAARGGVGAATAARTSAPRAGSGDGVRTGAVTLAAAQQPAEPQGAGESAPRDTAARRLAYATALPDSAGRGIAERWCVLCHSAMLITQQAKDSTAWEKTLAQMEKWGVAMTPEEHDTLRTYLVRSFGPRVKAAPARAAAPVSAASDTARAPQAPR</sequence>
<feature type="signal peptide" evidence="2">
    <location>
        <begin position="1"/>
        <end position="22"/>
    </location>
</feature>
<evidence type="ECO:0000313" key="3">
    <source>
        <dbReference type="EMBL" id="TMQ59244.1"/>
    </source>
</evidence>
<dbReference type="GO" id="GO:0020037">
    <property type="term" value="F:heme binding"/>
    <property type="evidence" value="ECO:0007669"/>
    <property type="project" value="InterPro"/>
</dbReference>
<evidence type="ECO:0000313" key="4">
    <source>
        <dbReference type="Proteomes" id="UP000317716"/>
    </source>
</evidence>
<dbReference type="SUPFAM" id="SSF46626">
    <property type="entry name" value="Cytochrome c"/>
    <property type="match status" value="1"/>
</dbReference>
<comment type="caution">
    <text evidence="3">The sequence shown here is derived from an EMBL/GenBank/DDBJ whole genome shotgun (WGS) entry which is preliminary data.</text>
</comment>
<proteinExistence type="predicted"/>
<dbReference type="AlphaFoldDB" id="A0A538T6X4"/>
<evidence type="ECO:0000256" key="1">
    <source>
        <dbReference type="SAM" id="MobiDB-lite"/>
    </source>
</evidence>
<organism evidence="3 4">
    <name type="scientific">Eiseniibacteriota bacterium</name>
    <dbReference type="NCBI Taxonomy" id="2212470"/>
    <lineage>
        <taxon>Bacteria</taxon>
        <taxon>Candidatus Eiseniibacteriota</taxon>
    </lineage>
</organism>
<accession>A0A538T6X4</accession>
<keyword evidence="2" id="KW-0732">Signal</keyword>
<evidence type="ECO:0008006" key="5">
    <source>
        <dbReference type="Google" id="ProtNLM"/>
    </source>
</evidence>